<evidence type="ECO:0000313" key="1">
    <source>
        <dbReference type="EMBL" id="QNO14177.1"/>
    </source>
</evidence>
<accession>A0A7G9W665</accession>
<dbReference type="KEGG" id="acae:HYG86_05025"/>
<name>A0A7G9W665_ALKCA</name>
<evidence type="ECO:0000313" key="2">
    <source>
        <dbReference type="Proteomes" id="UP000516160"/>
    </source>
</evidence>
<dbReference type="Proteomes" id="UP000516160">
    <property type="component" value="Chromosome"/>
</dbReference>
<keyword evidence="2" id="KW-1185">Reference proteome</keyword>
<dbReference type="RefSeq" id="WP_213167833.1">
    <property type="nucleotide sequence ID" value="NZ_CP058559.1"/>
</dbReference>
<sequence length="68" mass="7462">MRTCHRCDTEMIEDFDVKVEGGAYGIKIAKGTGVFAKRIGKPKVAVCPNCGEISLYIEDVDKLQTAQL</sequence>
<gene>
    <name evidence="1" type="ORF">HYG86_05025</name>
</gene>
<proteinExistence type="predicted"/>
<dbReference type="EMBL" id="CP058559">
    <property type="protein sequence ID" value="QNO14177.1"/>
    <property type="molecule type" value="Genomic_DNA"/>
</dbReference>
<reference evidence="1 2" key="1">
    <citation type="submission" date="2020-07" db="EMBL/GenBank/DDBJ databases">
        <title>Alkalicella. sp. LB2 genome.</title>
        <authorList>
            <person name="Postec A."/>
            <person name="Quemeneur M."/>
        </authorList>
    </citation>
    <scope>NUCLEOTIDE SEQUENCE [LARGE SCALE GENOMIC DNA]</scope>
    <source>
        <strain evidence="1 2">LB2</strain>
    </source>
</reference>
<organism evidence="1 2">
    <name type="scientific">Alkalicella caledoniensis</name>
    <dbReference type="NCBI Taxonomy" id="2731377"/>
    <lineage>
        <taxon>Bacteria</taxon>
        <taxon>Bacillati</taxon>
        <taxon>Bacillota</taxon>
        <taxon>Clostridia</taxon>
        <taxon>Eubacteriales</taxon>
        <taxon>Proteinivoracaceae</taxon>
        <taxon>Alkalicella</taxon>
    </lineage>
</organism>
<protein>
    <submittedName>
        <fullName evidence="1">Nucleic acid-binding protein</fullName>
    </submittedName>
</protein>
<dbReference type="AlphaFoldDB" id="A0A7G9W665"/>